<dbReference type="PANTHER" id="PTHR13224:SF6">
    <property type="entry name" value="MEDIATOR OF RNA POLYMERASE II TRANSCRIPTION SUBUNIT 16"/>
    <property type="match status" value="1"/>
</dbReference>
<evidence type="ECO:0000256" key="7">
    <source>
        <dbReference type="ARBA" id="ARBA00023163"/>
    </source>
</evidence>
<keyword evidence="8" id="KW-0539">Nucleus</keyword>
<sequence>MKNRQHKVLPIFLGGGCNVIEWMLCKNAQLPRIVHITSQDFPLLTKKITLSTFSCGDLLAATCLDGSLYLIQKLSLKKTLQIEPRKDLIHPGQAAKEGHDGMITYVSISFSPSGCALLGLDNNSNLYISQVNPWLEAELPVQMKEEAIQLFLEYSILSDIDCWDARLLVQDRSMADTLTKKLKSSISADSEFHIFKTRFDAECLLLWSTFPAYEPEYASKMSTLLTTSVLELFISFLRPTGACVGEENFDLSERLSQIADSNENLDDSLNVMMNTFETNMRFLQSVGHLIQWMATHIISQVTQLRSHALSSNEISISRQILLIMKLWTTLHNNCSPLYTIKDIKCDPLSESYAILSKAAAAQNLGENISIELYESCELLKCRVSTGKVSMKKPQVANLKGQSFQVGKLVKQRASLLIDDTDFVRRTTVGREETRDLRHCSRSGAYTYNRQESLISGWDHRFLKRSMCGGLWTNISSSPTKKKPYVPALLCQEFI</sequence>
<dbReference type="InterPro" id="IPR048338">
    <property type="entry name" value="Mediator_Med16"/>
</dbReference>
<keyword evidence="6" id="KW-0010">Activator</keyword>
<evidence type="ECO:0000256" key="2">
    <source>
        <dbReference type="ARBA" id="ARBA00006543"/>
    </source>
</evidence>
<evidence type="ECO:0000256" key="4">
    <source>
        <dbReference type="ARBA" id="ARBA00022737"/>
    </source>
</evidence>
<dbReference type="GO" id="GO:0016592">
    <property type="term" value="C:mediator complex"/>
    <property type="evidence" value="ECO:0007669"/>
    <property type="project" value="TreeGrafter"/>
</dbReference>
<comment type="subcellular location">
    <subcellularLocation>
        <location evidence="1">Nucleus</location>
    </subcellularLocation>
</comment>
<evidence type="ECO:0000256" key="5">
    <source>
        <dbReference type="ARBA" id="ARBA00023015"/>
    </source>
</evidence>
<dbReference type="GO" id="GO:0045893">
    <property type="term" value="P:positive regulation of DNA-templated transcription"/>
    <property type="evidence" value="ECO:0007669"/>
    <property type="project" value="TreeGrafter"/>
</dbReference>
<feature type="domain" description="Mediator of RNA polymerase II transcription subunit 16 central helical bridge" evidence="9">
    <location>
        <begin position="152"/>
        <end position="309"/>
    </location>
</feature>
<dbReference type="PANTHER" id="PTHR13224">
    <property type="entry name" value="THYROID HORMONE RECEPTOR-ASSOCIATED PROTEIN-RELATED"/>
    <property type="match status" value="1"/>
</dbReference>
<proteinExistence type="inferred from homology"/>
<reference evidence="10" key="1">
    <citation type="journal article" date="2010" name="Science">
        <title>Plasticity of animal genome architecture unmasked by rapid evolution of a pelagic tunicate.</title>
        <authorList>
            <person name="Denoeud F."/>
            <person name="Henriet S."/>
            <person name="Mungpakdee S."/>
            <person name="Aury J.M."/>
            <person name="Da Silva C."/>
            <person name="Brinkmann H."/>
            <person name="Mikhaleva J."/>
            <person name="Olsen L.C."/>
            <person name="Jubin C."/>
            <person name="Canestro C."/>
            <person name="Bouquet J.M."/>
            <person name="Danks G."/>
            <person name="Poulain J."/>
            <person name="Campsteijn C."/>
            <person name="Adamski M."/>
            <person name="Cross I."/>
            <person name="Yadetie F."/>
            <person name="Muffato M."/>
            <person name="Louis A."/>
            <person name="Butcher S."/>
            <person name="Tsagkogeorga G."/>
            <person name="Konrad A."/>
            <person name="Singh S."/>
            <person name="Jensen M.F."/>
            <person name="Cong E.H."/>
            <person name="Eikeseth-Otteraa H."/>
            <person name="Noel B."/>
            <person name="Anthouard V."/>
            <person name="Porcel B.M."/>
            <person name="Kachouri-Lafond R."/>
            <person name="Nishino A."/>
            <person name="Ugolini M."/>
            <person name="Chourrout P."/>
            <person name="Nishida H."/>
            <person name="Aasland R."/>
            <person name="Huzurbazar S."/>
            <person name="Westhof E."/>
            <person name="Delsuc F."/>
            <person name="Lehrach H."/>
            <person name="Reinhardt R."/>
            <person name="Weissenbach J."/>
            <person name="Roy S.W."/>
            <person name="Artiguenave F."/>
            <person name="Postlethwait J.H."/>
            <person name="Manak J.R."/>
            <person name="Thompson E.M."/>
            <person name="Jaillon O."/>
            <person name="Du Pasquier L."/>
            <person name="Boudinot P."/>
            <person name="Liberles D.A."/>
            <person name="Volff J.N."/>
            <person name="Philippe H."/>
            <person name="Lenhard B."/>
            <person name="Roest Crollius H."/>
            <person name="Wincker P."/>
            <person name="Chourrout D."/>
        </authorList>
    </citation>
    <scope>NUCLEOTIDE SEQUENCE [LARGE SCALE GENOMIC DNA]</scope>
</reference>
<evidence type="ECO:0000259" key="9">
    <source>
        <dbReference type="Pfam" id="PF20718"/>
    </source>
</evidence>
<organism evidence="10">
    <name type="scientific">Oikopleura dioica</name>
    <name type="common">Tunicate</name>
    <dbReference type="NCBI Taxonomy" id="34765"/>
    <lineage>
        <taxon>Eukaryota</taxon>
        <taxon>Metazoa</taxon>
        <taxon>Chordata</taxon>
        <taxon>Tunicata</taxon>
        <taxon>Appendicularia</taxon>
        <taxon>Copelata</taxon>
        <taxon>Oikopleuridae</taxon>
        <taxon>Oikopleura</taxon>
    </lineage>
</organism>
<dbReference type="Proteomes" id="UP000011014">
    <property type="component" value="Unassembled WGS sequence"/>
</dbReference>
<keyword evidence="7" id="KW-0804">Transcription</keyword>
<comment type="similarity">
    <text evidence="2">Belongs to the Mediator complex subunit 16 family.</text>
</comment>
<protein>
    <recommendedName>
        <fullName evidence="9">Mediator of RNA polymerase II transcription subunit 16 central helical bridge domain-containing protein</fullName>
    </recommendedName>
</protein>
<dbReference type="Pfam" id="PF20718">
    <property type="entry name" value="Med16_bridge"/>
    <property type="match status" value="1"/>
</dbReference>
<keyword evidence="3" id="KW-0853">WD repeat</keyword>
<evidence type="ECO:0000256" key="3">
    <source>
        <dbReference type="ARBA" id="ARBA00022574"/>
    </source>
</evidence>
<dbReference type="AlphaFoldDB" id="E4YTR3"/>
<dbReference type="InterPro" id="IPR048616">
    <property type="entry name" value="MED16_bridge"/>
</dbReference>
<evidence type="ECO:0000256" key="8">
    <source>
        <dbReference type="ARBA" id="ARBA00023242"/>
    </source>
</evidence>
<evidence type="ECO:0000313" key="10">
    <source>
        <dbReference type="EMBL" id="CBY38852.1"/>
    </source>
</evidence>
<evidence type="ECO:0000256" key="1">
    <source>
        <dbReference type="ARBA" id="ARBA00004123"/>
    </source>
</evidence>
<evidence type="ECO:0000256" key="6">
    <source>
        <dbReference type="ARBA" id="ARBA00023159"/>
    </source>
</evidence>
<name>E4YTR3_OIKDI</name>
<gene>
    <name evidence="10" type="ORF">GSOID_T00019379001</name>
</gene>
<dbReference type="EMBL" id="FN655344">
    <property type="protein sequence ID" value="CBY38852.1"/>
    <property type="molecule type" value="Genomic_DNA"/>
</dbReference>
<keyword evidence="5" id="KW-0805">Transcription regulation</keyword>
<accession>E4YTR3</accession>
<keyword evidence="4" id="KW-0677">Repeat</keyword>